<dbReference type="GO" id="GO:0000166">
    <property type="term" value="F:nucleotide binding"/>
    <property type="evidence" value="ECO:0007669"/>
    <property type="project" value="InterPro"/>
</dbReference>
<dbReference type="InterPro" id="IPR050463">
    <property type="entry name" value="Gfo/Idh/MocA_oxidrdct_glycsds"/>
</dbReference>
<reference evidence="3 4" key="1">
    <citation type="submission" date="2019-06" db="EMBL/GenBank/DDBJ databases">
        <authorList>
            <person name="Livingstone P."/>
            <person name="Whitworth D."/>
        </authorList>
    </citation>
    <scope>NUCLEOTIDE SEQUENCE [LARGE SCALE GENOMIC DNA]</scope>
    <source>
        <strain evidence="3 4">AM401</strain>
    </source>
</reference>
<dbReference type="PANTHER" id="PTHR43818:SF11">
    <property type="entry name" value="BCDNA.GH03377"/>
    <property type="match status" value="1"/>
</dbReference>
<dbReference type="GO" id="GO:0016491">
    <property type="term" value="F:oxidoreductase activity"/>
    <property type="evidence" value="ECO:0007669"/>
    <property type="project" value="UniProtKB-KW"/>
</dbReference>
<keyword evidence="4" id="KW-1185">Reference proteome</keyword>
<sequence length="337" mass="35595">MARIGIIGTKWGRMHVGAFRAAGADIAALCGRDPVATRIAAEQEGIPLATTDVHQLCAAVDAVVVASPDALHATHVLAALDSGRAVLCEKPLTRTIEEARLVARRAHDTPTPSAVNFPYRMLPPLRALKHWLRGRSVRHLVLTLRTGFTSIGDDAPDAPLTGESGDWGGLSHVIDAALWLTGHAPVWVQASLSGRPVHTAALHVGLSSGAVLVLTHAACPEPGLHGGWTLLGHDWEVGFSGGYVPSRGGWCISPVRGFEQGTWKDLAPGVEPRPGEPEPWARAHEEGARRFLGLLRGAPRDGLATVEDGAIAQEVIAAALRSNEEGRRVHVPSTSAS</sequence>
<evidence type="ECO:0000313" key="4">
    <source>
        <dbReference type="Proteomes" id="UP000315369"/>
    </source>
</evidence>
<organism evidence="3 4">
    <name type="scientific">Myxococcus llanfairpwllgwyngyllgogerychwyrndrobwllllantysiliogogogochensis</name>
    <dbReference type="NCBI Taxonomy" id="2590453"/>
    <lineage>
        <taxon>Bacteria</taxon>
        <taxon>Pseudomonadati</taxon>
        <taxon>Myxococcota</taxon>
        <taxon>Myxococcia</taxon>
        <taxon>Myxococcales</taxon>
        <taxon>Cystobacterineae</taxon>
        <taxon>Myxococcaceae</taxon>
        <taxon>Myxococcus</taxon>
    </lineage>
</organism>
<dbReference type="SUPFAM" id="SSF51735">
    <property type="entry name" value="NAD(P)-binding Rossmann-fold domains"/>
    <property type="match status" value="1"/>
</dbReference>
<evidence type="ECO:0000259" key="2">
    <source>
        <dbReference type="Pfam" id="PF01408"/>
    </source>
</evidence>
<dbReference type="PANTHER" id="PTHR43818">
    <property type="entry name" value="BCDNA.GH03377"/>
    <property type="match status" value="1"/>
</dbReference>
<dbReference type="InterPro" id="IPR000683">
    <property type="entry name" value="Gfo/Idh/MocA-like_OxRdtase_N"/>
</dbReference>
<dbReference type="AlphaFoldDB" id="A0A540X516"/>
<dbReference type="Gene3D" id="3.40.50.720">
    <property type="entry name" value="NAD(P)-binding Rossmann-like Domain"/>
    <property type="match status" value="1"/>
</dbReference>
<protein>
    <submittedName>
        <fullName evidence="3">Gfo/Idh/MocA family oxidoreductase</fullName>
    </submittedName>
</protein>
<proteinExistence type="predicted"/>
<dbReference type="OrthoDB" id="9782091at2"/>
<keyword evidence="1" id="KW-0560">Oxidoreductase</keyword>
<dbReference type="EMBL" id="VIFM01000025">
    <property type="protein sequence ID" value="TQF16341.1"/>
    <property type="molecule type" value="Genomic_DNA"/>
</dbReference>
<accession>A0A540X516</accession>
<dbReference type="Gene3D" id="3.30.360.10">
    <property type="entry name" value="Dihydrodipicolinate Reductase, domain 2"/>
    <property type="match status" value="1"/>
</dbReference>
<name>A0A540X516_9BACT</name>
<comment type="caution">
    <text evidence="3">The sequence shown here is derived from an EMBL/GenBank/DDBJ whole genome shotgun (WGS) entry which is preliminary data.</text>
</comment>
<feature type="domain" description="Gfo/Idh/MocA-like oxidoreductase N-terminal" evidence="2">
    <location>
        <begin position="3"/>
        <end position="110"/>
    </location>
</feature>
<gene>
    <name evidence="3" type="ORF">FJV41_08835</name>
</gene>
<dbReference type="InterPro" id="IPR036291">
    <property type="entry name" value="NAD(P)-bd_dom_sf"/>
</dbReference>
<evidence type="ECO:0000256" key="1">
    <source>
        <dbReference type="ARBA" id="ARBA00023002"/>
    </source>
</evidence>
<dbReference type="Pfam" id="PF01408">
    <property type="entry name" value="GFO_IDH_MocA"/>
    <property type="match status" value="1"/>
</dbReference>
<evidence type="ECO:0000313" key="3">
    <source>
        <dbReference type="EMBL" id="TQF16341.1"/>
    </source>
</evidence>
<dbReference type="Proteomes" id="UP000315369">
    <property type="component" value="Unassembled WGS sequence"/>
</dbReference>
<dbReference type="RefSeq" id="WP_141641989.1">
    <property type="nucleotide sequence ID" value="NZ_VIFM01000025.1"/>
</dbReference>